<evidence type="ECO:0000313" key="3">
    <source>
        <dbReference type="Proteomes" id="UP001163283"/>
    </source>
</evidence>
<accession>A0AAQ2Q3B9</accession>
<organism evidence="2 3">
    <name type="scientific">Moraxella bovis</name>
    <dbReference type="NCBI Taxonomy" id="476"/>
    <lineage>
        <taxon>Bacteria</taxon>
        <taxon>Pseudomonadati</taxon>
        <taxon>Pseudomonadota</taxon>
        <taxon>Gammaproteobacteria</taxon>
        <taxon>Moraxellales</taxon>
        <taxon>Moraxellaceae</taxon>
        <taxon>Moraxella</taxon>
    </lineage>
</organism>
<gene>
    <name evidence="1" type="ORF">LP092_01330</name>
    <name evidence="2" type="ORF">LP129_13270</name>
</gene>
<dbReference type="AlphaFoldDB" id="A0AAQ2Q3B9"/>
<evidence type="ECO:0000313" key="2">
    <source>
        <dbReference type="EMBL" id="UZA51435.1"/>
    </source>
</evidence>
<dbReference type="EMBL" id="CP087830">
    <property type="protein sequence ID" value="UZA03437.1"/>
    <property type="molecule type" value="Genomic_DNA"/>
</dbReference>
<reference evidence="2 3" key="1">
    <citation type="journal article" date="2022" name="BMC Microbiol.">
        <title>Whole genome sequencing of Moraxella bovis strains from North America reveals two genotypes with different genetic determinants.</title>
        <authorList>
            <person name="Wynn E.L."/>
            <person name="Hille M.M."/>
            <person name="Loy J.D."/>
            <person name="Schuller G."/>
            <person name="Kuhn K.L."/>
            <person name="Dickey A.M."/>
            <person name="Bono J.L."/>
            <person name="Clawson M.L."/>
        </authorList>
    </citation>
    <scope>NUCLEOTIDE SEQUENCE [LARGE SCALE GENOMIC DNA]</scope>
    <source>
        <strain evidence="1">SAM102599</strain>
        <strain evidence="2 3">SAM57978</strain>
    </source>
</reference>
<dbReference type="EMBL" id="CP087781">
    <property type="protein sequence ID" value="UZA51435.1"/>
    <property type="molecule type" value="Genomic_DNA"/>
</dbReference>
<keyword evidence="4" id="KW-1185">Reference proteome</keyword>
<dbReference type="Gene3D" id="2.40.160.90">
    <property type="match status" value="1"/>
</dbReference>
<sequence length="49" mass="5071">MTWDSTKKAFASSDALGCTYGANAEEIGGTFSKTIDGKAYEGAFGGTKQ</sequence>
<proteinExistence type="predicted"/>
<dbReference type="RefSeq" id="WP_158079714.1">
    <property type="nucleotide sequence ID" value="NZ_CP030241.1"/>
</dbReference>
<dbReference type="Proteomes" id="UP001163283">
    <property type="component" value="Chromosome"/>
</dbReference>
<name>A0AAQ2Q3B9_MORBO</name>
<evidence type="ECO:0000313" key="4">
    <source>
        <dbReference type="Proteomes" id="UP001163632"/>
    </source>
</evidence>
<protein>
    <recommendedName>
        <fullName evidence="5">Transferrin-binding protein B C-lobe/N-lobe beta barrel domain-containing protein</fullName>
    </recommendedName>
</protein>
<dbReference type="Proteomes" id="UP001163632">
    <property type="component" value="Chromosome"/>
</dbReference>
<dbReference type="GeneID" id="77189729"/>
<evidence type="ECO:0008006" key="5">
    <source>
        <dbReference type="Google" id="ProtNLM"/>
    </source>
</evidence>
<evidence type="ECO:0000313" key="1">
    <source>
        <dbReference type="EMBL" id="UZA03437.1"/>
    </source>
</evidence>